<keyword evidence="3" id="KW-1185">Reference proteome</keyword>
<evidence type="ECO:0000313" key="3">
    <source>
        <dbReference type="Proteomes" id="UP001345013"/>
    </source>
</evidence>
<sequence>MTPRSPTSFSHFNFNGIRRRSSIDRYQEDSNGKEVRFEEPTASSSMHGRHSIATSHVPLLPPVSSSSPIPRQAFRITNPTPEVDLTAYFVQCRSLNEQLRKTHEEERKTWEIERTALHTRIADLEFRLNKANGGRRRRLSNDHTGARPSKPDFHVPFTSGAMNGVRHHGNTISTDPIEHLKHHDGRPIWEPESPVPATRVFSHDEDVQHLPSISEDGPLQDLSLQTSHENMPIPIQHIDETLDGIIVRPQGVRSSFSKIMSPIVVTSPARSPSPAKQAAEPPVLHLNASSLLDPLDTKLTRYAGHTPLAFDGPISSNVTTEGEPTPREEGPVAPLSSTRPPLRPSENSDSYFSTNNIHDIPEEATEEVGERTPQLEPADDPALTGPLMLDASGKSEASHHFLEELDHKLYDEVRKSMSNSPALSPARTAESSKTDDDNIPRLRLKKSTNFGSAFGVSAPRLGDR</sequence>
<proteinExistence type="predicted"/>
<feature type="region of interest" description="Disordered" evidence="1">
    <location>
        <begin position="134"/>
        <end position="153"/>
    </location>
</feature>
<reference evidence="2 3" key="1">
    <citation type="submission" date="2023-08" db="EMBL/GenBank/DDBJ databases">
        <title>Black Yeasts Isolated from many extreme environments.</title>
        <authorList>
            <person name="Coleine C."/>
            <person name="Stajich J.E."/>
            <person name="Selbmann L."/>
        </authorList>
    </citation>
    <scope>NUCLEOTIDE SEQUENCE [LARGE SCALE GENOMIC DNA]</scope>
    <source>
        <strain evidence="2 3">CCFEE 5885</strain>
    </source>
</reference>
<organism evidence="2 3">
    <name type="scientific">Lithohypha guttulata</name>
    <dbReference type="NCBI Taxonomy" id="1690604"/>
    <lineage>
        <taxon>Eukaryota</taxon>
        <taxon>Fungi</taxon>
        <taxon>Dikarya</taxon>
        <taxon>Ascomycota</taxon>
        <taxon>Pezizomycotina</taxon>
        <taxon>Eurotiomycetes</taxon>
        <taxon>Chaetothyriomycetidae</taxon>
        <taxon>Chaetothyriales</taxon>
        <taxon>Trichomeriaceae</taxon>
        <taxon>Lithohypha</taxon>
    </lineage>
</organism>
<name>A0ABR0JWS9_9EURO</name>
<feature type="region of interest" description="Disordered" evidence="1">
    <location>
        <begin position="306"/>
        <end position="354"/>
    </location>
</feature>
<accession>A0ABR0JWS9</accession>
<feature type="region of interest" description="Disordered" evidence="1">
    <location>
        <begin position="413"/>
        <end position="464"/>
    </location>
</feature>
<evidence type="ECO:0000313" key="2">
    <source>
        <dbReference type="EMBL" id="KAK5077592.1"/>
    </source>
</evidence>
<comment type="caution">
    <text evidence="2">The sequence shown here is derived from an EMBL/GenBank/DDBJ whole genome shotgun (WGS) entry which is preliminary data.</text>
</comment>
<feature type="compositionally biased region" description="Basic and acidic residues" evidence="1">
    <location>
        <begin position="430"/>
        <end position="440"/>
    </location>
</feature>
<gene>
    <name evidence="2" type="ORF">LTR24_009514</name>
</gene>
<evidence type="ECO:0000256" key="1">
    <source>
        <dbReference type="SAM" id="MobiDB-lite"/>
    </source>
</evidence>
<protein>
    <submittedName>
        <fullName evidence="2">Uncharacterized protein</fullName>
    </submittedName>
</protein>
<feature type="compositionally biased region" description="Basic and acidic residues" evidence="1">
    <location>
        <begin position="139"/>
        <end position="153"/>
    </location>
</feature>
<dbReference type="Proteomes" id="UP001345013">
    <property type="component" value="Unassembled WGS sequence"/>
</dbReference>
<dbReference type="EMBL" id="JAVRRG010000212">
    <property type="protein sequence ID" value="KAK5077592.1"/>
    <property type="molecule type" value="Genomic_DNA"/>
</dbReference>